<dbReference type="AlphaFoldDB" id="A0A8T3BIG0"/>
<dbReference type="Pfam" id="PF01814">
    <property type="entry name" value="Hemerythrin"/>
    <property type="match status" value="1"/>
</dbReference>
<accession>A0A8T3BIG0</accession>
<dbReference type="PANTHER" id="PTHR35739:SF1">
    <property type="entry name" value="OS01G0861700 PROTEIN"/>
    <property type="match status" value="1"/>
</dbReference>
<evidence type="ECO:0000313" key="4">
    <source>
        <dbReference type="Proteomes" id="UP000829196"/>
    </source>
</evidence>
<keyword evidence="4" id="KW-1185">Reference proteome</keyword>
<dbReference type="InterPro" id="IPR012312">
    <property type="entry name" value="Hemerythrin-like"/>
</dbReference>
<sequence>MSTSLAFLVFKKQLPHHKNLDSSADVVLFLSKYALNVNARPSEPQFPMGNCSPKPKRQSRSSKTLVDTSLPPAQLHGSETSLIAWRIRVALLYKRVPVEFIECGDDKPFLRCGSETVTGSEESFLRYIDNRYGGLPSVTTMETEGRVMAAEVMVIQHRSIQQHVEGMAQWAAKLTVAGGDEWKGKAAEGRRMGKLYGELVEIMLEHAQMEERFIFPNLDRTADYDVCRTANEQHGRHLPLMNGIKEDLKSLIAIDVGGPLYKEALLNLSLRFRTLQEHCKQHFQEEERELLPLLEAAESVRRKEGEEPWPPNRWVQQMMDLMEQTHSRLFAFFASGLFPHEVLRYVGLVSGGDDQRAIAMLRSIAISINT</sequence>
<feature type="domain" description="Hemerythrin-like" evidence="2">
    <location>
        <begin position="151"/>
        <end position="294"/>
    </location>
</feature>
<organism evidence="3 4">
    <name type="scientific">Dendrobium nobile</name>
    <name type="common">Orchid</name>
    <dbReference type="NCBI Taxonomy" id="94219"/>
    <lineage>
        <taxon>Eukaryota</taxon>
        <taxon>Viridiplantae</taxon>
        <taxon>Streptophyta</taxon>
        <taxon>Embryophyta</taxon>
        <taxon>Tracheophyta</taxon>
        <taxon>Spermatophyta</taxon>
        <taxon>Magnoliopsida</taxon>
        <taxon>Liliopsida</taxon>
        <taxon>Asparagales</taxon>
        <taxon>Orchidaceae</taxon>
        <taxon>Epidendroideae</taxon>
        <taxon>Malaxideae</taxon>
        <taxon>Dendrobiinae</taxon>
        <taxon>Dendrobium</taxon>
    </lineage>
</organism>
<protein>
    <recommendedName>
        <fullName evidence="2">Hemerythrin-like domain-containing protein</fullName>
    </recommendedName>
</protein>
<gene>
    <name evidence="3" type="ORF">KFK09_011529</name>
</gene>
<dbReference type="EMBL" id="JAGYWB010000009">
    <property type="protein sequence ID" value="KAI0510918.1"/>
    <property type="molecule type" value="Genomic_DNA"/>
</dbReference>
<dbReference type="CDD" id="cd12108">
    <property type="entry name" value="Hr-like"/>
    <property type="match status" value="1"/>
</dbReference>
<feature type="region of interest" description="Disordered" evidence="1">
    <location>
        <begin position="44"/>
        <end position="72"/>
    </location>
</feature>
<evidence type="ECO:0000259" key="2">
    <source>
        <dbReference type="Pfam" id="PF01814"/>
    </source>
</evidence>
<dbReference type="Proteomes" id="UP000829196">
    <property type="component" value="Unassembled WGS sequence"/>
</dbReference>
<evidence type="ECO:0000256" key="1">
    <source>
        <dbReference type="SAM" id="MobiDB-lite"/>
    </source>
</evidence>
<dbReference type="PANTHER" id="PTHR35739">
    <property type="entry name" value="OS01G0861700 PROTEIN"/>
    <property type="match status" value="1"/>
</dbReference>
<evidence type="ECO:0000313" key="3">
    <source>
        <dbReference type="EMBL" id="KAI0510918.1"/>
    </source>
</evidence>
<dbReference type="Gene3D" id="1.20.120.520">
    <property type="entry name" value="nmb1532 protein domain like"/>
    <property type="match status" value="1"/>
</dbReference>
<reference evidence="3" key="1">
    <citation type="journal article" date="2022" name="Front. Genet.">
        <title>Chromosome-Scale Assembly of the Dendrobium nobile Genome Provides Insights Into the Molecular Mechanism of the Biosynthesis of the Medicinal Active Ingredient of Dendrobium.</title>
        <authorList>
            <person name="Xu Q."/>
            <person name="Niu S.-C."/>
            <person name="Li K.-L."/>
            <person name="Zheng P.-J."/>
            <person name="Zhang X.-J."/>
            <person name="Jia Y."/>
            <person name="Liu Y."/>
            <person name="Niu Y.-X."/>
            <person name="Yu L.-H."/>
            <person name="Chen D.-F."/>
            <person name="Zhang G.-Q."/>
        </authorList>
    </citation>
    <scope>NUCLEOTIDE SEQUENCE</scope>
    <source>
        <tissue evidence="3">Leaf</tissue>
    </source>
</reference>
<name>A0A8T3BIG0_DENNO</name>
<comment type="caution">
    <text evidence="3">The sequence shown here is derived from an EMBL/GenBank/DDBJ whole genome shotgun (WGS) entry which is preliminary data.</text>
</comment>
<proteinExistence type="predicted"/>
<dbReference type="SMR" id="A0A8T3BIG0"/>
<dbReference type="OrthoDB" id="4951845at2759"/>